<dbReference type="EMBL" id="AP023355">
    <property type="protein sequence ID" value="BCJ32575.1"/>
    <property type="molecule type" value="Genomic_DNA"/>
</dbReference>
<dbReference type="Proteomes" id="UP000611640">
    <property type="component" value="Chromosome"/>
</dbReference>
<accession>A0A7R7DJ13</accession>
<proteinExistence type="predicted"/>
<keyword evidence="3" id="KW-1185">Reference proteome</keyword>
<name>A0A7R7DJ13_9ACTN</name>
<dbReference type="InterPro" id="IPR049383">
    <property type="entry name" value="UbiD-like_N"/>
</dbReference>
<dbReference type="Pfam" id="PF20695">
    <property type="entry name" value="UbiD_N"/>
    <property type="match status" value="1"/>
</dbReference>
<dbReference type="SUPFAM" id="SSF50475">
    <property type="entry name" value="FMN-binding split barrel"/>
    <property type="match status" value="1"/>
</dbReference>
<sequence>MAHGYPYSDLPDFLRRLEKAGELKRVSVPVDPTLEISEITQRVVRAGGPALLFERPTRGDMPVLMNLFGTRRRTSLALGYATSTRSATGSPSWSGWSCRPAWAASGARWASSASSSRCRRST</sequence>
<dbReference type="PANTHER" id="PTHR30108">
    <property type="entry name" value="3-OCTAPRENYL-4-HYDROXYBENZOATE CARBOXY-LYASE-RELATED"/>
    <property type="match status" value="1"/>
</dbReference>
<reference evidence="2 3" key="1">
    <citation type="submission" date="2020-08" db="EMBL/GenBank/DDBJ databases">
        <title>Whole genome shotgun sequence of Actinocatenispora thailandica NBRC 105041.</title>
        <authorList>
            <person name="Komaki H."/>
            <person name="Tamura T."/>
        </authorList>
    </citation>
    <scope>NUCLEOTIDE SEQUENCE [LARGE SCALE GENOMIC DNA]</scope>
    <source>
        <strain evidence="2 3">NBRC 105041</strain>
    </source>
</reference>
<dbReference type="AlphaFoldDB" id="A0A7R7DJ13"/>
<dbReference type="PANTHER" id="PTHR30108:SF17">
    <property type="entry name" value="FERULIC ACID DECARBOXYLASE 1"/>
    <property type="match status" value="1"/>
</dbReference>
<evidence type="ECO:0000313" key="2">
    <source>
        <dbReference type="EMBL" id="BCJ32575.1"/>
    </source>
</evidence>
<evidence type="ECO:0000313" key="3">
    <source>
        <dbReference type="Proteomes" id="UP000611640"/>
    </source>
</evidence>
<gene>
    <name evidence="2" type="ORF">Athai_00780</name>
</gene>
<organism evidence="2 3">
    <name type="scientific">Actinocatenispora thailandica</name>
    <dbReference type="NCBI Taxonomy" id="227318"/>
    <lineage>
        <taxon>Bacteria</taxon>
        <taxon>Bacillati</taxon>
        <taxon>Actinomycetota</taxon>
        <taxon>Actinomycetes</taxon>
        <taxon>Micromonosporales</taxon>
        <taxon>Micromonosporaceae</taxon>
        <taxon>Actinocatenispora</taxon>
    </lineage>
</organism>
<protein>
    <recommendedName>
        <fullName evidence="1">3-octaprenyl-4-hydroxybenzoate carboxy-lyase-like N-terminal domain-containing protein</fullName>
    </recommendedName>
</protein>
<dbReference type="GO" id="GO:0006744">
    <property type="term" value="P:ubiquinone biosynthetic process"/>
    <property type="evidence" value="ECO:0007669"/>
    <property type="project" value="TreeGrafter"/>
</dbReference>
<dbReference type="InterPro" id="IPR002830">
    <property type="entry name" value="UbiD"/>
</dbReference>
<dbReference type="GO" id="GO:0008694">
    <property type="term" value="F:4-hydroxy-3-polyprenylbenzoate decarboxylase activity"/>
    <property type="evidence" value="ECO:0007669"/>
    <property type="project" value="TreeGrafter"/>
</dbReference>
<feature type="domain" description="3-octaprenyl-4-hydroxybenzoate carboxy-lyase-like N-terminal" evidence="1">
    <location>
        <begin position="14"/>
        <end position="82"/>
    </location>
</feature>
<evidence type="ECO:0000259" key="1">
    <source>
        <dbReference type="Pfam" id="PF20695"/>
    </source>
</evidence>
<dbReference type="GO" id="GO:0005829">
    <property type="term" value="C:cytosol"/>
    <property type="evidence" value="ECO:0007669"/>
    <property type="project" value="TreeGrafter"/>
</dbReference>
<dbReference type="KEGG" id="atl:Athai_00780"/>